<dbReference type="AlphaFoldDB" id="A0A3P1WSB6"/>
<dbReference type="OrthoDB" id="5243870at2"/>
<accession>A0A3P1WSB6</accession>
<dbReference type="InterPro" id="IPR027417">
    <property type="entry name" value="P-loop_NTPase"/>
</dbReference>
<protein>
    <submittedName>
        <fullName evidence="1">Uncharacterized protein</fullName>
    </submittedName>
</protein>
<dbReference type="RefSeq" id="WP_125227928.1">
    <property type="nucleotide sequence ID" value="NZ_RQYT01000015.1"/>
</dbReference>
<proteinExistence type="predicted"/>
<dbReference type="Proteomes" id="UP000280935">
    <property type="component" value="Unassembled WGS sequence"/>
</dbReference>
<sequence length="259" mass="27367">MSIILVTGAPGAPGTTTTALGLALTWGTPVLLVDCDRDPAQAIPAGYLQGGSLGNTGLAAVALAHRQVPQLGPQLASLSLPLAPTLAPQARFLPGFNRPEAVHSFEPVWSALADGFRWLGETGTAVVVDAGRVGPDGLPPDLMAAADLVLFVARSSLRSLAASRLYLPRVGEAVERTPGRRRMLLGLVGPGRPYLASEVEAEFRVPVAPVPWSPREAAVLSDGEPAPRNFQTSRLMRGLADLRQTLRRACNVIPEWGRR</sequence>
<evidence type="ECO:0000313" key="2">
    <source>
        <dbReference type="Proteomes" id="UP000280935"/>
    </source>
</evidence>
<dbReference type="EMBL" id="RQYT01000015">
    <property type="protein sequence ID" value="RRD49522.1"/>
    <property type="molecule type" value="Genomic_DNA"/>
</dbReference>
<organism evidence="1 2">
    <name type="scientific">Arachnia propionica</name>
    <dbReference type="NCBI Taxonomy" id="1750"/>
    <lineage>
        <taxon>Bacteria</taxon>
        <taxon>Bacillati</taxon>
        <taxon>Actinomycetota</taxon>
        <taxon>Actinomycetes</taxon>
        <taxon>Propionibacteriales</taxon>
        <taxon>Propionibacteriaceae</taxon>
        <taxon>Arachnia</taxon>
    </lineage>
</organism>
<dbReference type="Gene3D" id="3.40.50.300">
    <property type="entry name" value="P-loop containing nucleotide triphosphate hydrolases"/>
    <property type="match status" value="1"/>
</dbReference>
<reference evidence="1 2" key="1">
    <citation type="submission" date="2018-11" db="EMBL/GenBank/DDBJ databases">
        <title>Genomes From Bacteria Associated with the Canine Oral Cavity: a Test Case for Automated Genome-Based Taxonomic Assignment.</title>
        <authorList>
            <person name="Coil D.A."/>
            <person name="Jospin G."/>
            <person name="Darling A.E."/>
            <person name="Wallis C."/>
            <person name="Davis I.J."/>
            <person name="Harris S."/>
            <person name="Eisen J.A."/>
            <person name="Holcombe L.J."/>
            <person name="O'Flynn C."/>
        </authorList>
    </citation>
    <scope>NUCLEOTIDE SEQUENCE [LARGE SCALE GENOMIC DNA]</scope>
    <source>
        <strain evidence="1 2">OH2822_COT-296</strain>
    </source>
</reference>
<evidence type="ECO:0000313" key="1">
    <source>
        <dbReference type="EMBL" id="RRD49522.1"/>
    </source>
</evidence>
<gene>
    <name evidence="1" type="ORF">EII35_07935</name>
</gene>
<name>A0A3P1WSB6_9ACTN</name>
<dbReference type="SUPFAM" id="SSF52540">
    <property type="entry name" value="P-loop containing nucleoside triphosphate hydrolases"/>
    <property type="match status" value="1"/>
</dbReference>
<comment type="caution">
    <text evidence="1">The sequence shown here is derived from an EMBL/GenBank/DDBJ whole genome shotgun (WGS) entry which is preliminary data.</text>
</comment>